<accession>A0AAD4MTW2</accession>
<keyword evidence="6" id="KW-0418">Kinase</keyword>
<comment type="caution">
    <text evidence="6">The sequence shown here is derived from an EMBL/GenBank/DDBJ whole genome shotgun (WGS) entry which is preliminary data.</text>
</comment>
<keyword evidence="6" id="KW-0808">Transferase</keyword>
<dbReference type="Gene3D" id="3.30.200.20">
    <property type="entry name" value="Phosphorylase Kinase, domain 1"/>
    <property type="match status" value="2"/>
</dbReference>
<feature type="binding site" evidence="3">
    <location>
        <position position="61"/>
    </location>
    <ligand>
        <name>ATP</name>
        <dbReference type="ChEBI" id="CHEBI:30616"/>
    </ligand>
</feature>
<sequence>MGAKIEGDDWVQPFDFRDGIQIRTTGKFDDYYELYEEIGKGKFAKVYRCIEKATRLKLAAKSIRLKKDMDFKKVEKEVNIMTKMRHRGIAQIYDAFATSTNEVILIMEIVEGGELFERVAAENYILSETAVSMIVYQICEALRYIHSQNIIYLDLKLENIMCVSEAGNQIKLIDFGLAQYLDGQNEDLLRLVRLNSRLQKPICGVLASSLILCFRVFHHLLVITLQSRIAMWSAANTNSEKNSTKIDVNIMTQMRHRGIAQIYDAFATSTNEVILNMEIVEGGELFERVAAENYILTETAVSMIVYQICEALRYIHSQNIILLDLKLENIMCVSEAGNQIKLIDFGLAQYLDGQNEDLFTAGALEFPAPEVVKYEPLDFHTDMWSVGVITYTLLSGVSPFVGDNVAVTYCNVELGKYEFGEEFDENCISDEAKDFIQKLIIVDKHKRMLPEDCMKHPWIQSMSRSRKQSLNVADEEVDELVIVTKTVKISIARSYHSSYDLDSSSHDLDKRKGQRRNLLA</sequence>
<reference evidence="6" key="1">
    <citation type="submission" date="2022-01" db="EMBL/GenBank/DDBJ databases">
        <title>Genome Sequence Resource for Two Populations of Ditylenchus destructor, the Migratory Endoparasitic Phytonematode.</title>
        <authorList>
            <person name="Zhang H."/>
            <person name="Lin R."/>
            <person name="Xie B."/>
        </authorList>
    </citation>
    <scope>NUCLEOTIDE SEQUENCE</scope>
    <source>
        <strain evidence="6">BazhouSP</strain>
    </source>
</reference>
<dbReference type="Proteomes" id="UP001201812">
    <property type="component" value="Unassembled WGS sequence"/>
</dbReference>
<proteinExistence type="predicted"/>
<keyword evidence="2 3" id="KW-0067">ATP-binding</keyword>
<feature type="domain" description="Protein kinase" evidence="5">
    <location>
        <begin position="32"/>
        <end position="459"/>
    </location>
</feature>
<name>A0AAD4MTW2_9BILA</name>
<evidence type="ECO:0000256" key="3">
    <source>
        <dbReference type="PROSITE-ProRule" id="PRU10141"/>
    </source>
</evidence>
<dbReference type="PANTHER" id="PTHR24347">
    <property type="entry name" value="SERINE/THREONINE-PROTEIN KINASE"/>
    <property type="match status" value="1"/>
</dbReference>
<dbReference type="InterPro" id="IPR000719">
    <property type="entry name" value="Prot_kinase_dom"/>
</dbReference>
<dbReference type="GO" id="GO:0005524">
    <property type="term" value="F:ATP binding"/>
    <property type="evidence" value="ECO:0007669"/>
    <property type="project" value="UniProtKB-UniRule"/>
</dbReference>
<evidence type="ECO:0000256" key="1">
    <source>
        <dbReference type="ARBA" id="ARBA00022741"/>
    </source>
</evidence>
<dbReference type="Pfam" id="PF00069">
    <property type="entry name" value="Pkinase"/>
    <property type="match status" value="2"/>
</dbReference>
<dbReference type="InterPro" id="IPR017441">
    <property type="entry name" value="Protein_kinase_ATP_BS"/>
</dbReference>
<dbReference type="SMART" id="SM00220">
    <property type="entry name" value="S_TKc"/>
    <property type="match status" value="2"/>
</dbReference>
<evidence type="ECO:0000313" key="6">
    <source>
        <dbReference type="EMBL" id="KAI1703674.1"/>
    </source>
</evidence>
<evidence type="ECO:0000313" key="7">
    <source>
        <dbReference type="Proteomes" id="UP001201812"/>
    </source>
</evidence>
<dbReference type="AlphaFoldDB" id="A0AAD4MTW2"/>
<dbReference type="PROSITE" id="PS50011">
    <property type="entry name" value="PROTEIN_KINASE_DOM"/>
    <property type="match status" value="1"/>
</dbReference>
<dbReference type="EMBL" id="JAKKPZ010000078">
    <property type="protein sequence ID" value="KAI1703674.1"/>
    <property type="molecule type" value="Genomic_DNA"/>
</dbReference>
<dbReference type="PROSITE" id="PS00108">
    <property type="entry name" value="PROTEIN_KINASE_ST"/>
    <property type="match status" value="1"/>
</dbReference>
<dbReference type="GO" id="GO:0004672">
    <property type="term" value="F:protein kinase activity"/>
    <property type="evidence" value="ECO:0007669"/>
    <property type="project" value="InterPro"/>
</dbReference>
<dbReference type="PROSITE" id="PS00107">
    <property type="entry name" value="PROTEIN_KINASE_ATP"/>
    <property type="match status" value="1"/>
</dbReference>
<protein>
    <submittedName>
        <fullName evidence="6">Protein kinase domain-containing protein</fullName>
    </submittedName>
</protein>
<gene>
    <name evidence="6" type="ORF">DdX_14724</name>
</gene>
<dbReference type="InterPro" id="IPR011009">
    <property type="entry name" value="Kinase-like_dom_sf"/>
</dbReference>
<organism evidence="6 7">
    <name type="scientific">Ditylenchus destructor</name>
    <dbReference type="NCBI Taxonomy" id="166010"/>
    <lineage>
        <taxon>Eukaryota</taxon>
        <taxon>Metazoa</taxon>
        <taxon>Ecdysozoa</taxon>
        <taxon>Nematoda</taxon>
        <taxon>Chromadorea</taxon>
        <taxon>Rhabditida</taxon>
        <taxon>Tylenchina</taxon>
        <taxon>Tylenchomorpha</taxon>
        <taxon>Sphaerularioidea</taxon>
        <taxon>Anguinidae</taxon>
        <taxon>Anguininae</taxon>
        <taxon>Ditylenchus</taxon>
    </lineage>
</organism>
<dbReference type="SUPFAM" id="SSF56112">
    <property type="entry name" value="Protein kinase-like (PK-like)"/>
    <property type="match status" value="2"/>
</dbReference>
<dbReference type="Gene3D" id="1.10.510.10">
    <property type="entry name" value="Transferase(Phosphotransferase) domain 1"/>
    <property type="match status" value="2"/>
</dbReference>
<dbReference type="InterPro" id="IPR008271">
    <property type="entry name" value="Ser/Thr_kinase_AS"/>
</dbReference>
<keyword evidence="7" id="KW-1185">Reference proteome</keyword>
<evidence type="ECO:0000256" key="4">
    <source>
        <dbReference type="SAM" id="MobiDB-lite"/>
    </source>
</evidence>
<evidence type="ECO:0000256" key="2">
    <source>
        <dbReference type="ARBA" id="ARBA00022840"/>
    </source>
</evidence>
<feature type="region of interest" description="Disordered" evidence="4">
    <location>
        <begin position="499"/>
        <end position="520"/>
    </location>
</feature>
<keyword evidence="1 3" id="KW-0547">Nucleotide-binding</keyword>
<evidence type="ECO:0000259" key="5">
    <source>
        <dbReference type="PROSITE" id="PS50011"/>
    </source>
</evidence>